<dbReference type="PANTHER" id="PTHR43433">
    <property type="entry name" value="HYDROLASE, ALPHA/BETA FOLD FAMILY PROTEIN"/>
    <property type="match status" value="1"/>
</dbReference>
<sequence>MRMERLVRANGITLWCEDFGDPADPAVLLVMGLGAQGTSWNESFCSALVEGGRYVVRFDNRDTGRSDSVDFTTSPYTMTDLAADAIGLLDALGIGAAHVVGTSMGGMIGQEMAIEHPTRVLSLTSWMSSPDTPDPQTMDWRTLPGRRPVITPIAAEMAANPPRTRAEHVDFMVRLARAVTGSGSEFDEDEVRRMIENALDRAPGRDGTMNHSIAASSSRDRRDLLRHLTIPVLVLHGTEDPVVPFEHAEEMARLVPHARLVPLPGVGHDMPRACQDKIVEEILALTKG</sequence>
<gene>
    <name evidence="2" type="ORF">SAMN04489726_0881</name>
</gene>
<keyword evidence="3" id="KW-1185">Reference proteome</keyword>
<dbReference type="PANTHER" id="PTHR43433:SF5">
    <property type="entry name" value="AB HYDROLASE-1 DOMAIN-CONTAINING PROTEIN"/>
    <property type="match status" value="1"/>
</dbReference>
<evidence type="ECO:0000313" key="2">
    <source>
        <dbReference type="EMBL" id="SDM30308.1"/>
    </source>
</evidence>
<dbReference type="GO" id="GO:0003824">
    <property type="term" value="F:catalytic activity"/>
    <property type="evidence" value="ECO:0007669"/>
    <property type="project" value="UniProtKB-ARBA"/>
</dbReference>
<dbReference type="Pfam" id="PF00561">
    <property type="entry name" value="Abhydrolase_1"/>
    <property type="match status" value="1"/>
</dbReference>
<dbReference type="InterPro" id="IPR000073">
    <property type="entry name" value="AB_hydrolase_1"/>
</dbReference>
<dbReference type="eggNOG" id="COG0596">
    <property type="taxonomic scope" value="Bacteria"/>
</dbReference>
<protein>
    <submittedName>
        <fullName evidence="2">Pimeloyl-ACP methyl ester carboxylesterase</fullName>
    </submittedName>
</protein>
<evidence type="ECO:0000313" key="3">
    <source>
        <dbReference type="Proteomes" id="UP000183376"/>
    </source>
</evidence>
<dbReference type="Gene3D" id="3.40.50.1820">
    <property type="entry name" value="alpha/beta hydrolase"/>
    <property type="match status" value="1"/>
</dbReference>
<dbReference type="InterPro" id="IPR050471">
    <property type="entry name" value="AB_hydrolase"/>
</dbReference>
<dbReference type="AlphaFoldDB" id="A0A1G9S420"/>
<dbReference type="SUPFAM" id="SSF53474">
    <property type="entry name" value="alpha/beta-Hydrolases"/>
    <property type="match status" value="1"/>
</dbReference>
<dbReference type="EMBL" id="LT629701">
    <property type="protein sequence ID" value="SDM30308.1"/>
    <property type="molecule type" value="Genomic_DNA"/>
</dbReference>
<dbReference type="STRING" id="211114.SAMN04489726_0881"/>
<dbReference type="OrthoDB" id="8957634at2"/>
<proteinExistence type="predicted"/>
<dbReference type="InterPro" id="IPR029058">
    <property type="entry name" value="AB_hydrolase_fold"/>
</dbReference>
<reference evidence="2 3" key="1">
    <citation type="submission" date="2016-10" db="EMBL/GenBank/DDBJ databases">
        <authorList>
            <person name="de Groot N.N."/>
        </authorList>
    </citation>
    <scope>NUCLEOTIDE SEQUENCE [LARGE SCALE GENOMIC DNA]</scope>
    <source>
        <strain evidence="2 3">DSM 44149</strain>
    </source>
</reference>
<evidence type="ECO:0000259" key="1">
    <source>
        <dbReference type="Pfam" id="PF00561"/>
    </source>
</evidence>
<feature type="domain" description="AB hydrolase-1" evidence="1">
    <location>
        <begin position="25"/>
        <end position="269"/>
    </location>
</feature>
<name>A0A1G9S420_ALLAB</name>
<organism evidence="2 3">
    <name type="scientific">Allokutzneria albata</name>
    <name type="common">Kibdelosporangium albatum</name>
    <dbReference type="NCBI Taxonomy" id="211114"/>
    <lineage>
        <taxon>Bacteria</taxon>
        <taxon>Bacillati</taxon>
        <taxon>Actinomycetota</taxon>
        <taxon>Actinomycetes</taxon>
        <taxon>Pseudonocardiales</taxon>
        <taxon>Pseudonocardiaceae</taxon>
        <taxon>Allokutzneria</taxon>
    </lineage>
</organism>
<dbReference type="Proteomes" id="UP000183376">
    <property type="component" value="Chromosome I"/>
</dbReference>
<accession>A0A1G9S420</accession>